<dbReference type="AlphaFoldDB" id="A0A1U7IBK1"/>
<evidence type="ECO:0000313" key="3">
    <source>
        <dbReference type="Proteomes" id="UP000185860"/>
    </source>
</evidence>
<dbReference type="Proteomes" id="UP000185860">
    <property type="component" value="Unassembled WGS sequence"/>
</dbReference>
<dbReference type="InterPro" id="IPR046595">
    <property type="entry name" value="DUF6653"/>
</dbReference>
<sequence length="168" mass="19797">MTLERKIAASFSMDDTTWARHANPWSVWTRFTVLPLLILAIWSRVWLGWWSLIPITITIGWMWLNPRIFSEPNSTNNWASKAVLGERVWLNRDNVPVPQHHQKVPNILSVVSTSGVVFLIWGLVALNFWPTLLGVTLVYLGKLWFIDRMVWLYEDMKDVQPEYRSWLY</sequence>
<feature type="transmembrane region" description="Helical" evidence="1">
    <location>
        <begin position="118"/>
        <end position="140"/>
    </location>
</feature>
<organism evidence="2 3">
    <name type="scientific">[Phormidium ambiguum] IAM M-71</name>
    <dbReference type="NCBI Taxonomy" id="454136"/>
    <lineage>
        <taxon>Bacteria</taxon>
        <taxon>Bacillati</taxon>
        <taxon>Cyanobacteriota</taxon>
        <taxon>Cyanophyceae</taxon>
        <taxon>Oscillatoriophycideae</taxon>
        <taxon>Aerosakkonematales</taxon>
        <taxon>Aerosakkonemataceae</taxon>
        <taxon>Floridanema</taxon>
    </lineage>
</organism>
<name>A0A1U7IBK1_9CYAN</name>
<keyword evidence="1" id="KW-1133">Transmembrane helix</keyword>
<reference evidence="2 3" key="1">
    <citation type="submission" date="2016-11" db="EMBL/GenBank/DDBJ databases">
        <title>Draft Genome Sequences of Nine Cyanobacterial Strains from Diverse Habitats.</title>
        <authorList>
            <person name="Zhu T."/>
            <person name="Hou S."/>
            <person name="Lu X."/>
            <person name="Hess W.R."/>
        </authorList>
    </citation>
    <scope>NUCLEOTIDE SEQUENCE [LARGE SCALE GENOMIC DNA]</scope>
    <source>
        <strain evidence="2 3">IAM M-71</strain>
    </source>
</reference>
<dbReference type="EMBL" id="MRCE01000025">
    <property type="protein sequence ID" value="OKH33965.1"/>
    <property type="molecule type" value="Genomic_DNA"/>
</dbReference>
<accession>A0A1U7IBK1</accession>
<feature type="transmembrane region" description="Helical" evidence="1">
    <location>
        <begin position="47"/>
        <end position="64"/>
    </location>
</feature>
<dbReference type="RefSeq" id="WP_073595636.1">
    <property type="nucleotide sequence ID" value="NZ_MRCE01000025.1"/>
</dbReference>
<evidence type="ECO:0000313" key="2">
    <source>
        <dbReference type="EMBL" id="OKH33965.1"/>
    </source>
</evidence>
<dbReference type="STRING" id="454136.NIES2119_21995"/>
<keyword evidence="1" id="KW-0812">Transmembrane</keyword>
<gene>
    <name evidence="2" type="ORF">NIES2119_21995</name>
</gene>
<evidence type="ECO:0000256" key="1">
    <source>
        <dbReference type="SAM" id="Phobius"/>
    </source>
</evidence>
<dbReference type="Pfam" id="PF20358">
    <property type="entry name" value="DUF6653"/>
    <property type="match status" value="1"/>
</dbReference>
<comment type="caution">
    <text evidence="2">The sequence shown here is derived from an EMBL/GenBank/DDBJ whole genome shotgun (WGS) entry which is preliminary data.</text>
</comment>
<dbReference type="OrthoDB" id="1442233at2"/>
<protein>
    <submittedName>
        <fullName evidence="2">Uncharacterized protein</fullName>
    </submittedName>
</protein>
<proteinExistence type="predicted"/>
<keyword evidence="1" id="KW-0472">Membrane</keyword>